<dbReference type="Proteomes" id="UP000028194">
    <property type="component" value="Chromosome"/>
</dbReference>
<name>A0A075MRX5_9ARCH</name>
<organism evidence="1 2">
    <name type="scientific">Candidatus Nitrososphaera evergladensis SR1</name>
    <dbReference type="NCBI Taxonomy" id="1459636"/>
    <lineage>
        <taxon>Archaea</taxon>
        <taxon>Nitrososphaerota</taxon>
        <taxon>Nitrososphaeria</taxon>
        <taxon>Nitrososphaerales</taxon>
        <taxon>Nitrososphaeraceae</taxon>
        <taxon>Nitrososphaera</taxon>
    </lineage>
</organism>
<protein>
    <submittedName>
        <fullName evidence="1">Uncharacterized protein</fullName>
    </submittedName>
</protein>
<dbReference type="HOGENOM" id="CLU_1105171_0_0_2"/>
<dbReference type="AlphaFoldDB" id="A0A075MRX5"/>
<keyword evidence="2" id="KW-1185">Reference proteome</keyword>
<gene>
    <name evidence="1" type="ORF">NTE_01863</name>
</gene>
<reference evidence="1 2" key="1">
    <citation type="journal article" date="2014" name="PLoS ONE">
        <title>Genome Sequence of Candidatus Nitrososphaera evergladensis from Group I.1b Enriched from Everglades Soil Reveals Novel Genomic Features of the Ammonia-Oxidizing Archaea.</title>
        <authorList>
            <person name="Zhalnina K.V."/>
            <person name="Dias R."/>
            <person name="Leonard M.T."/>
            <person name="Dorr de Quadros P."/>
            <person name="Camargo F.A."/>
            <person name="Drew J.C."/>
            <person name="Farmerie W.G."/>
            <person name="Daroub S.H."/>
            <person name="Triplett E.W."/>
        </authorList>
    </citation>
    <scope>NUCLEOTIDE SEQUENCE [LARGE SCALE GENOMIC DNA]</scope>
    <source>
        <strain evidence="1 2">SR1</strain>
    </source>
</reference>
<proteinExistence type="predicted"/>
<evidence type="ECO:0000313" key="2">
    <source>
        <dbReference type="Proteomes" id="UP000028194"/>
    </source>
</evidence>
<sequence length="251" mass="27466">MSIDSFVRGGSSGMLISRCLLLALVMLMISSICYMQAENHVNALASSSVVQCQYVGPAFIASDRIEPPILAPAHKGVVLGYNITALPLAQGHAGDDNNGKLSHPASAGKTDLSLKITLYDNETQKIIRFLHYNLTITNGDDQKVVLAPTLFYTTADLTLNLHAASENSTDPVVIHAPIEPTIFQAYYPPYLPEHNGTINIDNVLLEKPSTYHIHIDLLGIDSSNCFFLKPNYPPSFDIYWTLTADGKLYSE</sequence>
<dbReference type="KEGG" id="nev:NTE_01863"/>
<accession>A0A075MRX5</accession>
<evidence type="ECO:0000313" key="1">
    <source>
        <dbReference type="EMBL" id="AIF83923.1"/>
    </source>
</evidence>
<dbReference type="EMBL" id="CP007174">
    <property type="protein sequence ID" value="AIF83923.1"/>
    <property type="molecule type" value="Genomic_DNA"/>
</dbReference>